<accession>A0AC61MXA8</accession>
<evidence type="ECO:0000313" key="1">
    <source>
        <dbReference type="EMBL" id="QUC67401.1"/>
    </source>
</evidence>
<sequence length="425" mass="47867">MKSTKINGLSILKQMLIMSLCLIMLIGSALAQNVNVKEFYEGDNDYLFFVNTLSDGRLLFGGSKCLDESKDITRKWLLCLNPDRTVNWEYITPEEEASTVFAVSERPDGTIAVLFDIGDEDHEAPEGARTKIRYFTQSGQATGKETDLPGIIQSKTNDTSCLVQMFLPTEEDNKTRYIITDWDGNPLDENNEILSGKKLFCEEIKGGILLYDSVSAKDGRARIIKKERLEGKPLWNVTLDPIWTDTSAVRINEIVNTKDGGCAALVCEGKAGDSDSIVWKYALLKLDTEGNVQWTYKDETEKKSTNSRIMIINRKIVLYSAPDQKDEKNINTPRVFQWFDLEGNHLGNNRLYLQNMQFPAMVPYLTPENGNDTVHAVITDFELLSSTEELWVFANACACSTREDGTDEIIAGSEDYVSIQIKEPR</sequence>
<dbReference type="Proteomes" id="UP000682782">
    <property type="component" value="Chromosome"/>
</dbReference>
<evidence type="ECO:0000313" key="2">
    <source>
        <dbReference type="Proteomes" id="UP000682782"/>
    </source>
</evidence>
<proteinExistence type="predicted"/>
<gene>
    <name evidence="1" type="ORF">JYE49_01440</name>
</gene>
<keyword evidence="2" id="KW-1185">Reference proteome</keyword>
<organism evidence="1 2">
    <name type="scientific">Aristaeella hokkaidonensis</name>
    <dbReference type="NCBI Taxonomy" id="3046382"/>
    <lineage>
        <taxon>Bacteria</taxon>
        <taxon>Bacillati</taxon>
        <taxon>Bacillota</taxon>
        <taxon>Clostridia</taxon>
        <taxon>Eubacteriales</taxon>
        <taxon>Aristaeellaceae</taxon>
        <taxon>Aristaeella</taxon>
    </lineage>
</organism>
<dbReference type="EMBL" id="CP068393">
    <property type="protein sequence ID" value="QUC67401.1"/>
    <property type="molecule type" value="Genomic_DNA"/>
</dbReference>
<reference evidence="1" key="1">
    <citation type="submission" date="2021-01" db="EMBL/GenBank/DDBJ databases">
        <title>Complete genome sequence of Clostridiales bacterium R-7.</title>
        <authorList>
            <person name="Mahoney-Kurpe S.C."/>
            <person name="Palevich N."/>
            <person name="Koike S."/>
            <person name="Moon C.D."/>
            <person name="Attwood G.T."/>
        </authorList>
    </citation>
    <scope>NUCLEOTIDE SEQUENCE</scope>
    <source>
        <strain evidence="1">R-7</strain>
    </source>
</reference>
<protein>
    <submittedName>
        <fullName evidence="1">Uncharacterized protein</fullName>
    </submittedName>
</protein>
<name>A0AC61MXA8_9FIRM</name>